<accession>A0A1M5LKG1</accession>
<dbReference type="RefSeq" id="WP_072891655.1">
    <property type="nucleotide sequence ID" value="NZ_FQVW01000048.1"/>
</dbReference>
<dbReference type="InterPro" id="IPR019734">
    <property type="entry name" value="TPR_rpt"/>
</dbReference>
<name>A0A1M5LKG1_9BACI</name>
<dbReference type="AlphaFoldDB" id="A0A1M5LKG1"/>
<dbReference type="Gene3D" id="1.25.40.10">
    <property type="entry name" value="Tetratricopeptide repeat domain"/>
    <property type="match status" value="1"/>
</dbReference>
<proteinExistence type="predicted"/>
<reference evidence="2 3" key="1">
    <citation type="submission" date="2016-11" db="EMBL/GenBank/DDBJ databases">
        <authorList>
            <person name="Jaros S."/>
            <person name="Januszkiewicz K."/>
            <person name="Wedrychowicz H."/>
        </authorList>
    </citation>
    <scope>NUCLEOTIDE SEQUENCE [LARGE SCALE GENOMIC DNA]</scope>
    <source>
        <strain evidence="2 3">IBRC-M 10683</strain>
    </source>
</reference>
<gene>
    <name evidence="2" type="ORF">SAMN05216225_104811</name>
</gene>
<evidence type="ECO:0000313" key="3">
    <source>
        <dbReference type="Proteomes" id="UP000183988"/>
    </source>
</evidence>
<keyword evidence="3" id="KW-1185">Reference proteome</keyword>
<feature type="repeat" description="TPR" evidence="1">
    <location>
        <begin position="399"/>
        <end position="432"/>
    </location>
</feature>
<sequence length="462" mass="55347">MRKHQLTVYNRQQPIKLKAERVVFYLQGEIIEAVNRKNEEFYLFFYKNRFLTAAKTTKLRRACFIEKAFKSGIVFDGSHPIVSKLLSSNAPCHIIGFDILLKKLNSHYSPHEKSFILTFFESFISKKKLLQEMISIFYDFRRNGQLFHAYQITQIIKEFAPDHNLVKQLTNDVAYQKYAIMYEEKSEELFTKDLLYAEKLYYYEKENLHYFHNYIQLVENQSRWISAIALWIWQVSNQPTKQNYQSLIERLNEQFDDVENIYILEKVSKQIPKFIPIQQDLFQLYVEINDMDKLFRLMKQKEFQLNDKQVQLIGDRLAKTNWEKNSSPLDMETMDALLKPISKEFPDKAEPILTNFVISLLKTKELNEVKNWLKQSQGSYDNFSIYKKVKQMVQLENELDEMQTLGELYFDLKLYDRAIECFSWEMEMKPQDPKPVQWLSKTYREMGMPEESEAYRKHSNTL</sequence>
<dbReference type="InterPro" id="IPR011990">
    <property type="entry name" value="TPR-like_helical_dom_sf"/>
</dbReference>
<protein>
    <submittedName>
        <fullName evidence="2">Uncharacterized protein</fullName>
    </submittedName>
</protein>
<organism evidence="2 3">
    <name type="scientific">Ornithinibacillus halophilus</name>
    <dbReference type="NCBI Taxonomy" id="930117"/>
    <lineage>
        <taxon>Bacteria</taxon>
        <taxon>Bacillati</taxon>
        <taxon>Bacillota</taxon>
        <taxon>Bacilli</taxon>
        <taxon>Bacillales</taxon>
        <taxon>Bacillaceae</taxon>
        <taxon>Ornithinibacillus</taxon>
    </lineage>
</organism>
<dbReference type="OrthoDB" id="2676051at2"/>
<dbReference type="Proteomes" id="UP000183988">
    <property type="component" value="Unassembled WGS sequence"/>
</dbReference>
<evidence type="ECO:0000313" key="2">
    <source>
        <dbReference type="EMBL" id="SHG65518.1"/>
    </source>
</evidence>
<dbReference type="EMBL" id="FQVW01000048">
    <property type="protein sequence ID" value="SHG65518.1"/>
    <property type="molecule type" value="Genomic_DNA"/>
</dbReference>
<dbReference type="PROSITE" id="PS50005">
    <property type="entry name" value="TPR"/>
    <property type="match status" value="1"/>
</dbReference>
<dbReference type="SUPFAM" id="SSF48452">
    <property type="entry name" value="TPR-like"/>
    <property type="match status" value="1"/>
</dbReference>
<dbReference type="STRING" id="930117.SAMN05216225_104811"/>
<keyword evidence="1" id="KW-0802">TPR repeat</keyword>
<evidence type="ECO:0000256" key="1">
    <source>
        <dbReference type="PROSITE-ProRule" id="PRU00339"/>
    </source>
</evidence>